<dbReference type="PANTHER" id="PTHR45138:SF9">
    <property type="entry name" value="DIGUANYLATE CYCLASE DGCM-RELATED"/>
    <property type="match status" value="1"/>
</dbReference>
<dbReference type="Pfam" id="PF00990">
    <property type="entry name" value="GGDEF"/>
    <property type="match status" value="1"/>
</dbReference>
<dbReference type="Gene3D" id="3.30.70.270">
    <property type="match status" value="1"/>
</dbReference>
<reference evidence="7 8" key="1">
    <citation type="submission" date="2015-11" db="EMBL/GenBank/DDBJ databases">
        <title>Draft WGS of Vibrio toranzoniae.</title>
        <authorList>
            <person name="Lasa A."/>
            <person name="Romalde J.L."/>
        </authorList>
    </citation>
    <scope>NUCLEOTIDE SEQUENCE [LARGE SCALE GENOMIC DNA]</scope>
    <source>
        <strain evidence="7 8">Vb 10.8</strain>
    </source>
</reference>
<dbReference type="EMBL" id="LMXU01000008">
    <property type="protein sequence ID" value="KWU01817.1"/>
    <property type="molecule type" value="Genomic_DNA"/>
</dbReference>
<evidence type="ECO:0000256" key="2">
    <source>
        <dbReference type="ARBA" id="ARBA00004533"/>
    </source>
</evidence>
<evidence type="ECO:0000259" key="6">
    <source>
        <dbReference type="PROSITE" id="PS50887"/>
    </source>
</evidence>
<dbReference type="Proteomes" id="UP000057389">
    <property type="component" value="Unassembled WGS sequence"/>
</dbReference>
<keyword evidence="5" id="KW-0812">Transmembrane</keyword>
<dbReference type="SUPFAM" id="SSF103190">
    <property type="entry name" value="Sensory domain-like"/>
    <property type="match status" value="1"/>
</dbReference>
<dbReference type="InterPro" id="IPR050469">
    <property type="entry name" value="Diguanylate_Cyclase"/>
</dbReference>
<gene>
    <name evidence="7" type="ORF">APQ14_03195</name>
</gene>
<feature type="domain" description="GGDEF" evidence="6">
    <location>
        <begin position="360"/>
        <end position="490"/>
    </location>
</feature>
<dbReference type="FunFam" id="3.30.70.270:FF:000001">
    <property type="entry name" value="Diguanylate cyclase domain protein"/>
    <property type="match status" value="1"/>
</dbReference>
<name>A0A109DAC1_9VIBR</name>
<feature type="transmembrane region" description="Helical" evidence="5">
    <location>
        <begin position="304"/>
        <end position="322"/>
    </location>
</feature>
<evidence type="ECO:0000256" key="3">
    <source>
        <dbReference type="ARBA" id="ARBA00012528"/>
    </source>
</evidence>
<dbReference type="PROSITE" id="PS50887">
    <property type="entry name" value="GGDEF"/>
    <property type="match status" value="1"/>
</dbReference>
<sequence>MKVNRHFSLHFVFGFPAVIALMLLGLIGKNHFDTVGKEIDSEFHRIEEVFKRTTKIVTALDYSFSNYYKSGNPFSLDHNKQVVGGLCRIWPIDVLLLADGKTSDIPSIDINYMLVGEESLCSESSDSDSYINASKKITLAPILSFLSQIDEYHNGIYFIDARGYVISSPEDFAKGLNKELLSTIKSRPYWQKTANNPEHLTLSGPVYRFDSLDRIISMTMPVFHKGAHQGMLSVDIDADKLLANSNEHLVGRIDIIDITLVNSTDNATFYHEIALEGVASHQAIYYEFDLAKEIEHFFVYEKDSLIVAIIVYMFSVTIFFYVNSNMERIYFKDLAAKDPMTGLLNRRGLEVFWSSVEHDQLFALIVFDIDDFKSINDTYGHDKGDDVIRYMSRQISSSIRNSDVAARFGGEEFVVYLEGDDRAAMIRTLQRVKNAISANSTDIIPDGFTISGGVCIVEAEHNNLNFDEIFKYADEKLYVAKTTGKNRIEF</sequence>
<keyword evidence="8" id="KW-1185">Reference proteome</keyword>
<dbReference type="AlphaFoldDB" id="A0A109DAC1"/>
<dbReference type="PANTHER" id="PTHR45138">
    <property type="entry name" value="REGULATORY COMPONENTS OF SENSORY TRANSDUCTION SYSTEM"/>
    <property type="match status" value="1"/>
</dbReference>
<comment type="cofactor">
    <cofactor evidence="1">
        <name>Mg(2+)</name>
        <dbReference type="ChEBI" id="CHEBI:18420"/>
    </cofactor>
</comment>
<organism evidence="7 8">
    <name type="scientific">Vibrio toranzoniae</name>
    <dbReference type="NCBI Taxonomy" id="1194427"/>
    <lineage>
        <taxon>Bacteria</taxon>
        <taxon>Pseudomonadati</taxon>
        <taxon>Pseudomonadota</taxon>
        <taxon>Gammaproteobacteria</taxon>
        <taxon>Vibrionales</taxon>
        <taxon>Vibrionaceae</taxon>
        <taxon>Vibrio</taxon>
    </lineage>
</organism>
<dbReference type="GO" id="GO:0043709">
    <property type="term" value="P:cell adhesion involved in single-species biofilm formation"/>
    <property type="evidence" value="ECO:0007669"/>
    <property type="project" value="TreeGrafter"/>
</dbReference>
<dbReference type="GO" id="GO:1902201">
    <property type="term" value="P:negative regulation of bacterial-type flagellum-dependent cell motility"/>
    <property type="evidence" value="ECO:0007669"/>
    <property type="project" value="TreeGrafter"/>
</dbReference>
<dbReference type="SUPFAM" id="SSF55073">
    <property type="entry name" value="Nucleotide cyclase"/>
    <property type="match status" value="1"/>
</dbReference>
<dbReference type="RefSeq" id="WP_060467343.1">
    <property type="nucleotide sequence ID" value="NZ_AP025514.1"/>
</dbReference>
<proteinExistence type="predicted"/>
<dbReference type="InterPro" id="IPR043128">
    <property type="entry name" value="Rev_trsase/Diguanyl_cyclase"/>
</dbReference>
<dbReference type="InterPro" id="IPR000160">
    <property type="entry name" value="GGDEF_dom"/>
</dbReference>
<dbReference type="InterPro" id="IPR029151">
    <property type="entry name" value="Sensor-like_sf"/>
</dbReference>
<evidence type="ECO:0000256" key="5">
    <source>
        <dbReference type="SAM" id="Phobius"/>
    </source>
</evidence>
<feature type="transmembrane region" description="Helical" evidence="5">
    <location>
        <begin position="7"/>
        <end position="27"/>
    </location>
</feature>
<protein>
    <recommendedName>
        <fullName evidence="3">diguanylate cyclase</fullName>
        <ecNumber evidence="3">2.7.7.65</ecNumber>
    </recommendedName>
</protein>
<evidence type="ECO:0000313" key="7">
    <source>
        <dbReference type="EMBL" id="KWU01817.1"/>
    </source>
</evidence>
<dbReference type="InterPro" id="IPR029787">
    <property type="entry name" value="Nucleotide_cyclase"/>
</dbReference>
<keyword evidence="5" id="KW-0472">Membrane</keyword>
<accession>A0A109DAC1</accession>
<evidence type="ECO:0000313" key="8">
    <source>
        <dbReference type="Proteomes" id="UP000057389"/>
    </source>
</evidence>
<dbReference type="SMART" id="SM00267">
    <property type="entry name" value="GGDEF"/>
    <property type="match status" value="1"/>
</dbReference>
<comment type="caution">
    <text evidence="7">The sequence shown here is derived from an EMBL/GenBank/DDBJ whole genome shotgun (WGS) entry which is preliminary data.</text>
</comment>
<dbReference type="NCBIfam" id="TIGR00254">
    <property type="entry name" value="GGDEF"/>
    <property type="match status" value="1"/>
</dbReference>
<dbReference type="GO" id="GO:0005886">
    <property type="term" value="C:plasma membrane"/>
    <property type="evidence" value="ECO:0007669"/>
    <property type="project" value="UniProtKB-SubCell"/>
</dbReference>
<dbReference type="OrthoDB" id="9812260at2"/>
<comment type="catalytic activity">
    <reaction evidence="4">
        <text>2 GTP = 3',3'-c-di-GMP + 2 diphosphate</text>
        <dbReference type="Rhea" id="RHEA:24898"/>
        <dbReference type="ChEBI" id="CHEBI:33019"/>
        <dbReference type="ChEBI" id="CHEBI:37565"/>
        <dbReference type="ChEBI" id="CHEBI:58805"/>
        <dbReference type="EC" id="2.7.7.65"/>
    </reaction>
</comment>
<dbReference type="EC" id="2.7.7.65" evidence="3"/>
<dbReference type="GO" id="GO:0052621">
    <property type="term" value="F:diguanylate cyclase activity"/>
    <property type="evidence" value="ECO:0007669"/>
    <property type="project" value="UniProtKB-EC"/>
</dbReference>
<evidence type="ECO:0000256" key="4">
    <source>
        <dbReference type="ARBA" id="ARBA00034247"/>
    </source>
</evidence>
<dbReference type="GeneID" id="300177960"/>
<comment type="subcellular location">
    <subcellularLocation>
        <location evidence="2">Cell inner membrane</location>
    </subcellularLocation>
</comment>
<evidence type="ECO:0000256" key="1">
    <source>
        <dbReference type="ARBA" id="ARBA00001946"/>
    </source>
</evidence>
<keyword evidence="5" id="KW-1133">Transmembrane helix</keyword>
<dbReference type="CDD" id="cd01949">
    <property type="entry name" value="GGDEF"/>
    <property type="match status" value="1"/>
</dbReference>